<dbReference type="PROSITE" id="PS50035">
    <property type="entry name" value="PLD"/>
    <property type="match status" value="1"/>
</dbReference>
<evidence type="ECO:0000256" key="1">
    <source>
        <dbReference type="ARBA" id="ARBA00022801"/>
    </source>
</evidence>
<dbReference type="InterPro" id="IPR029058">
    <property type="entry name" value="AB_hydrolase_fold"/>
</dbReference>
<keyword evidence="2" id="KW-1133">Transmembrane helix</keyword>
<feature type="transmembrane region" description="Helical" evidence="2">
    <location>
        <begin position="1003"/>
        <end position="1021"/>
    </location>
</feature>
<reference evidence="5" key="1">
    <citation type="journal article" date="2019" name="Plant Biotechnol. J.">
        <title>Genome sequencing of the Australian wild diploid species Gossypium australe highlights disease resistance and delayed gland morphogenesis.</title>
        <authorList>
            <person name="Cai Y."/>
            <person name="Cai X."/>
            <person name="Wang Q."/>
            <person name="Wang P."/>
            <person name="Zhang Y."/>
            <person name="Cai C."/>
            <person name="Xu Y."/>
            <person name="Wang K."/>
            <person name="Zhou Z."/>
            <person name="Wang C."/>
            <person name="Geng S."/>
            <person name="Li B."/>
            <person name="Dong Q."/>
            <person name="Hou Y."/>
            <person name="Wang H."/>
            <person name="Ai P."/>
            <person name="Liu Z."/>
            <person name="Yi F."/>
            <person name="Sun M."/>
            <person name="An G."/>
            <person name="Cheng J."/>
            <person name="Zhang Y."/>
            <person name="Shi Q."/>
            <person name="Xie Y."/>
            <person name="Shi X."/>
            <person name="Chang Y."/>
            <person name="Huang F."/>
            <person name="Chen Y."/>
            <person name="Hong S."/>
            <person name="Mi L."/>
            <person name="Sun Q."/>
            <person name="Zhang L."/>
            <person name="Zhou B."/>
            <person name="Peng R."/>
            <person name="Zhang X."/>
            <person name="Liu F."/>
        </authorList>
    </citation>
    <scope>NUCLEOTIDE SEQUENCE [LARGE SCALE GENOMIC DNA]</scope>
    <source>
        <strain evidence="5">cv. PA1801</strain>
    </source>
</reference>
<feature type="domain" description="PLD phosphodiesterase" evidence="3">
    <location>
        <begin position="1021"/>
        <end position="1052"/>
    </location>
</feature>
<dbReference type="EMBL" id="SMMG02000005">
    <property type="protein sequence ID" value="KAA3475636.1"/>
    <property type="molecule type" value="Genomic_DNA"/>
</dbReference>
<dbReference type="GO" id="GO:0006629">
    <property type="term" value="P:lipid metabolic process"/>
    <property type="evidence" value="ECO:0007669"/>
    <property type="project" value="InterPro"/>
</dbReference>
<evidence type="ECO:0000259" key="3">
    <source>
        <dbReference type="PROSITE" id="PS50035"/>
    </source>
</evidence>
<keyword evidence="2" id="KW-0472">Membrane</keyword>
<keyword evidence="5" id="KW-1185">Reference proteome</keyword>
<evidence type="ECO:0000313" key="5">
    <source>
        <dbReference type="Proteomes" id="UP000325315"/>
    </source>
</evidence>
<dbReference type="PANTHER" id="PTHR46086">
    <property type="entry name" value="ALPHA/BETA-HYDROLASES SUPERFAMILY PROTEIN"/>
    <property type="match status" value="1"/>
</dbReference>
<dbReference type="Pfam" id="PF01764">
    <property type="entry name" value="Lipase_3"/>
    <property type="match status" value="4"/>
</dbReference>
<accession>A0A5B6W2T3</accession>
<dbReference type="OrthoDB" id="438440at2759"/>
<dbReference type="InterPro" id="IPR002921">
    <property type="entry name" value="Fungal_lipase-type"/>
</dbReference>
<keyword evidence="1" id="KW-0378">Hydrolase</keyword>
<dbReference type="Gene3D" id="3.40.50.1820">
    <property type="entry name" value="alpha/beta hydrolase"/>
    <property type="match status" value="4"/>
</dbReference>
<feature type="transmembrane region" description="Helical" evidence="2">
    <location>
        <begin position="1211"/>
        <end position="1232"/>
    </location>
</feature>
<dbReference type="PANTHER" id="PTHR46086:SF17">
    <property type="entry name" value="ALPHA_BETA-HYDROLASES SUPERFAMILY PROTEIN"/>
    <property type="match status" value="1"/>
</dbReference>
<keyword evidence="2" id="KW-0812">Transmembrane</keyword>
<dbReference type="Proteomes" id="UP000325315">
    <property type="component" value="Unassembled WGS sequence"/>
</dbReference>
<evidence type="ECO:0000256" key="2">
    <source>
        <dbReference type="SAM" id="Phobius"/>
    </source>
</evidence>
<dbReference type="CDD" id="cd00519">
    <property type="entry name" value="Lipase_3"/>
    <property type="match status" value="4"/>
</dbReference>
<organism evidence="4 5">
    <name type="scientific">Gossypium australe</name>
    <dbReference type="NCBI Taxonomy" id="47621"/>
    <lineage>
        <taxon>Eukaryota</taxon>
        <taxon>Viridiplantae</taxon>
        <taxon>Streptophyta</taxon>
        <taxon>Embryophyta</taxon>
        <taxon>Tracheophyta</taxon>
        <taxon>Spermatophyta</taxon>
        <taxon>Magnoliopsida</taxon>
        <taxon>eudicotyledons</taxon>
        <taxon>Gunneridae</taxon>
        <taxon>Pentapetalae</taxon>
        <taxon>rosids</taxon>
        <taxon>malvids</taxon>
        <taxon>Malvales</taxon>
        <taxon>Malvaceae</taxon>
        <taxon>Malvoideae</taxon>
        <taxon>Gossypium</taxon>
    </lineage>
</organism>
<name>A0A5B6W2T3_9ROSI</name>
<proteinExistence type="predicted"/>
<comment type="caution">
    <text evidence="4">The sequence shown here is derived from an EMBL/GenBank/DDBJ whole genome shotgun (WGS) entry which is preliminary data.</text>
</comment>
<protein>
    <submittedName>
        <fullName evidence="4">Lipase, class 3</fullName>
    </submittedName>
</protein>
<dbReference type="GO" id="GO:0004806">
    <property type="term" value="F:triacylglycerol lipase activity"/>
    <property type="evidence" value="ECO:0007669"/>
    <property type="project" value="InterPro"/>
</dbReference>
<gene>
    <name evidence="4" type="ORF">EPI10_025792</name>
</gene>
<dbReference type="InterPro" id="IPR001736">
    <property type="entry name" value="PLipase_D/transphosphatidylase"/>
</dbReference>
<dbReference type="InterPro" id="IPR044819">
    <property type="entry name" value="OBL-like"/>
</dbReference>
<dbReference type="SUPFAM" id="SSF53474">
    <property type="entry name" value="alpha/beta-Hydrolases"/>
    <property type="match status" value="4"/>
</dbReference>
<feature type="transmembrane region" description="Helical" evidence="2">
    <location>
        <begin position="542"/>
        <end position="560"/>
    </location>
</feature>
<evidence type="ECO:0000313" key="4">
    <source>
        <dbReference type="EMBL" id="KAA3475636.1"/>
    </source>
</evidence>
<feature type="transmembrane region" description="Helical" evidence="2">
    <location>
        <begin position="750"/>
        <end position="771"/>
    </location>
</feature>
<sequence length="1859" mass="217254">MNFHFHDFWENNWKVFEYHQVLRPNEVSVLDLFRLLWDHELEKKAFVECPPEKFQENIRRKWLIFMSLSSQKMLLHAAKPLRWIGQKLEMWVNLVSLNDNIFVLFFNLLRGKVKMVDRESEAFVSFIGSLDRRVELDQNIKPGDCRYFGALAAMAAKISYENQAFVERIVRDYWKMEFIGYYSFWNDYQKKSNTQAFMVHDKTTDMIIVAFRGTEPFNADDWSTDLDLSWYELDEMGKIHGGFMKALGLVMEKGWPPHIDDDRRPPAYYTIREKLKQKLNLNNETRFMVAGHSLGGALSILFAAVLALHKETWLLNRMEGVYTFGQPRVGDKKFKEFMELQLRKHGIRYLRYVYCNDMVPRTPTDDLTFLYKHFGTCLYFNSCYKGKVLEEQPHKNYISLYVWIPRFLNSGWELVRGFILPLIKGPEYKETWSLIVLRLWGLSFPGLSAHNPHEYCIAVSIMEAKPSKKDLYTNYLLINPKEASLLDIFGVLVSRNVKKRKFIESSFEELESILYRLLIVISALIQKFLLKISMPMAMIGRTMVFLLNFFYINGGFFGLIRNIMQVRVVIPDKKAATYLSFIGFTDTRMELDINIKYGNAMYYPALSIMACKAAYNNAAYNQALIEGQWKMEFLGYKDYWNDFLGRADTQVVMFRDKSVDHDTIVVCFRGTQPFNSEDWCSDVDLSWYEFPHIGKVHSGFLKALGMQNIVGWAQQVDHDSAHPPRQAPLAYYDIRDTLRDLLQKNPEAKFIVTGHSLGGALAILFPGILFYHDEELLLERMEGVYTFGQPRVGDEAFGQYMEENFRKNRIEYYRYVYCNDMVPRIPSDGLFKHFGTCVYYNSQYQASIVEEVPYKNYLSIWGSIDMRRNAIYELIRSFIMLTKYGEDYKEGWLLFFIRIFGLMIPGVPAHCAQDYVNSTLLTMEAKLSEKVYCSNYFVINSKEASWSDTVKVLFSSNLRKRKFIHSSFERQESVFFRFLIVISVLLQKFLLKIAFPVKIMGRIIVYSLNFLYANGGFFGLIRNIMHVKIVIPDNKAATFMSFIGFIDMRTKLDSDIKYGNPMYYPAVSIMACKAVYNNAAYNKALIEGQWEMEFLGFNDYWNDFLGQADTQVVMFRDKSVEHDTIFVCFRGTQPFNLNDWCSDIDLSWYEFPNIGKIHCGFLKALGMQNVVGWAQEVELESTHRPRRAALGYYDIRDKLRVLLKKNPKAKFVVTGHSLGGALAAIFPAILFYHDEQLLLERLEAVYTFGQPRVGDEAFGNYMEKNLKKHGIQFYRYVYCHDMVPRVPFDGIFKHFGTCVYYDSKYQASIVEEEVPYKNYLSIRGCFTMRKNAIYELIRSFRMWTKYGEDYKEGWVMFFLRIFGLLVPGLPPHCAQDYVNATLVMEKQEESRECDKGFSCSFMLLKPEEVKFIDLFRILFSSNLEDRKFVDSSSETEESFRYRWLIFISILAQKMLMLTSKPMAWMGSKIEMLLNLLAINDFLVLLRGKTKKPDKDSATFISFIGNMDKRMKLDSKIKPEHGCHYYSALSMMASKASYENIAYIETIVKDHWKMEYLGFYDHWNDYQEKATTQLFFMRDKSENHDTIVVAFRGTEPFDADAWCSDFDLSWYELQGMGKIHGGFMKALGLQKNVGWPIEYKANETRKEPLAYYFVRDKLKALLSESENTKYILTGHSLGGALAILFPAILFLHEEKLLLQRLEGVYTYGQPRVGDEKFGKYMESKLEEHQIRYFRIVYCNDMVPRLPYDDKDLLFKHFGTCVYYNRHYQGKVVAEIPNKNYFSPLSAIPMMINAICELIRSFTIFYSKGAEYKEGWFLRVFRIIGLVIPGVSAHSTQDYVNSTRLGSSDPWLLTNTKQTII</sequence>